<keyword evidence="2" id="KW-1185">Reference proteome</keyword>
<dbReference type="PANTHER" id="PTHR43728">
    <property type="entry name" value="SLR0304 PROTEIN"/>
    <property type="match status" value="1"/>
</dbReference>
<proteinExistence type="predicted"/>
<accession>A0ABM9I486</accession>
<sequence>MHDPLAWLKRADFPRVIHNRLDTLQVDLGYRCNQQSFYCPVGTGLKRTEMKGPKTATRLTKSVRASGAIRSDFTDGTREVNPNFRSSRLDSVLISEFGLQSTRYRFAVVADRTRKIYKRENENCYGIVLNRLYTLGDCRDGVSAAHT</sequence>
<dbReference type="Proteomes" id="UP001162030">
    <property type="component" value="Chromosome"/>
</dbReference>
<dbReference type="EMBL" id="OX458333">
    <property type="protein sequence ID" value="CAI8881820.1"/>
    <property type="molecule type" value="Genomic_DNA"/>
</dbReference>
<dbReference type="InterPro" id="IPR026351">
    <property type="entry name" value="rSAM_ArsS-like"/>
</dbReference>
<gene>
    <name evidence="1" type="ORF">MSZNOR_3072</name>
</gene>
<dbReference type="RefSeq" id="WP_026611153.1">
    <property type="nucleotide sequence ID" value="NZ_OX458333.1"/>
</dbReference>
<dbReference type="PANTHER" id="PTHR43728:SF1">
    <property type="entry name" value="FE-S OXIDOREDUCTASE"/>
    <property type="match status" value="1"/>
</dbReference>
<organism evidence="1 2">
    <name type="scientific">Methylocaldum szegediense</name>
    <dbReference type="NCBI Taxonomy" id="73780"/>
    <lineage>
        <taxon>Bacteria</taxon>
        <taxon>Pseudomonadati</taxon>
        <taxon>Pseudomonadota</taxon>
        <taxon>Gammaproteobacteria</taxon>
        <taxon>Methylococcales</taxon>
        <taxon>Methylococcaceae</taxon>
        <taxon>Methylocaldum</taxon>
    </lineage>
</organism>
<name>A0ABM9I486_9GAMM</name>
<evidence type="ECO:0000313" key="2">
    <source>
        <dbReference type="Proteomes" id="UP001162030"/>
    </source>
</evidence>
<reference evidence="1 2" key="1">
    <citation type="submission" date="2023-03" db="EMBL/GenBank/DDBJ databases">
        <authorList>
            <person name="Pearce D."/>
        </authorList>
    </citation>
    <scope>NUCLEOTIDE SEQUENCE [LARGE SCALE GENOMIC DNA]</scope>
    <source>
        <strain evidence="1">Msz</strain>
    </source>
</reference>
<protein>
    <submittedName>
        <fullName evidence="1">Uncharacterized protein</fullName>
    </submittedName>
</protein>
<evidence type="ECO:0000313" key="1">
    <source>
        <dbReference type="EMBL" id="CAI8881820.1"/>
    </source>
</evidence>